<name>A0A6A5ZR32_9PLEO</name>
<organism evidence="1 2">
    <name type="scientific">Lophiotrema nucula</name>
    <dbReference type="NCBI Taxonomy" id="690887"/>
    <lineage>
        <taxon>Eukaryota</taxon>
        <taxon>Fungi</taxon>
        <taxon>Dikarya</taxon>
        <taxon>Ascomycota</taxon>
        <taxon>Pezizomycotina</taxon>
        <taxon>Dothideomycetes</taxon>
        <taxon>Pleosporomycetidae</taxon>
        <taxon>Pleosporales</taxon>
        <taxon>Lophiotremataceae</taxon>
        <taxon>Lophiotrema</taxon>
    </lineage>
</organism>
<accession>A0A6A5ZR32</accession>
<protein>
    <submittedName>
        <fullName evidence="1">Uncharacterized protein</fullName>
    </submittedName>
</protein>
<sequence length="163" mass="18624">MPNQNLDPRWHCQYCRIPFHDYATALACHRKCKAWSCVFLPSFGTNPFTIWDLIDFPDGISYTCKLCGYQCGYRTGLSISTKTLSEMRRVHYKSHHLHSCGSKQLMSFPDFVTHLRTHSGVSDSIAWQYSDLWDWSAGIISSRSLIKVAAVNEIESSNEPKSP</sequence>
<reference evidence="1" key="1">
    <citation type="journal article" date="2020" name="Stud. Mycol.">
        <title>101 Dothideomycetes genomes: a test case for predicting lifestyles and emergence of pathogens.</title>
        <authorList>
            <person name="Haridas S."/>
            <person name="Albert R."/>
            <person name="Binder M."/>
            <person name="Bloem J."/>
            <person name="Labutti K."/>
            <person name="Salamov A."/>
            <person name="Andreopoulos B."/>
            <person name="Baker S."/>
            <person name="Barry K."/>
            <person name="Bills G."/>
            <person name="Bluhm B."/>
            <person name="Cannon C."/>
            <person name="Castanera R."/>
            <person name="Culley D."/>
            <person name="Daum C."/>
            <person name="Ezra D."/>
            <person name="Gonzalez J."/>
            <person name="Henrissat B."/>
            <person name="Kuo A."/>
            <person name="Liang C."/>
            <person name="Lipzen A."/>
            <person name="Lutzoni F."/>
            <person name="Magnuson J."/>
            <person name="Mondo S."/>
            <person name="Nolan M."/>
            <person name="Ohm R."/>
            <person name="Pangilinan J."/>
            <person name="Park H.-J."/>
            <person name="Ramirez L."/>
            <person name="Alfaro M."/>
            <person name="Sun H."/>
            <person name="Tritt A."/>
            <person name="Yoshinaga Y."/>
            <person name="Zwiers L.-H."/>
            <person name="Turgeon B."/>
            <person name="Goodwin S."/>
            <person name="Spatafora J."/>
            <person name="Crous P."/>
            <person name="Grigoriev I."/>
        </authorList>
    </citation>
    <scope>NUCLEOTIDE SEQUENCE</scope>
    <source>
        <strain evidence="1">CBS 627.86</strain>
    </source>
</reference>
<evidence type="ECO:0000313" key="1">
    <source>
        <dbReference type="EMBL" id="KAF2121605.1"/>
    </source>
</evidence>
<dbReference type="AlphaFoldDB" id="A0A6A5ZR32"/>
<dbReference type="Proteomes" id="UP000799770">
    <property type="component" value="Unassembled WGS sequence"/>
</dbReference>
<evidence type="ECO:0000313" key="2">
    <source>
        <dbReference type="Proteomes" id="UP000799770"/>
    </source>
</evidence>
<gene>
    <name evidence="1" type="ORF">BDV96DRAFT_564627</name>
</gene>
<keyword evidence="2" id="KW-1185">Reference proteome</keyword>
<proteinExistence type="predicted"/>
<dbReference type="EMBL" id="ML977312">
    <property type="protein sequence ID" value="KAF2121605.1"/>
    <property type="molecule type" value="Genomic_DNA"/>
</dbReference>